<feature type="domain" description="Increased DNA methylation 1 C-terminal" evidence="3">
    <location>
        <begin position="749"/>
        <end position="894"/>
    </location>
</feature>
<feature type="non-terminal residue" evidence="4">
    <location>
        <position position="1135"/>
    </location>
</feature>
<dbReference type="AlphaFoldDB" id="A0AAD5GNT0"/>
<proteinExistence type="predicted"/>
<organism evidence="4 5">
    <name type="scientific">Ambrosia artemisiifolia</name>
    <name type="common">Common ragweed</name>
    <dbReference type="NCBI Taxonomy" id="4212"/>
    <lineage>
        <taxon>Eukaryota</taxon>
        <taxon>Viridiplantae</taxon>
        <taxon>Streptophyta</taxon>
        <taxon>Embryophyta</taxon>
        <taxon>Tracheophyta</taxon>
        <taxon>Spermatophyta</taxon>
        <taxon>Magnoliopsida</taxon>
        <taxon>eudicotyledons</taxon>
        <taxon>Gunneridae</taxon>
        <taxon>Pentapetalae</taxon>
        <taxon>asterids</taxon>
        <taxon>campanulids</taxon>
        <taxon>Asterales</taxon>
        <taxon>Asteraceae</taxon>
        <taxon>Asteroideae</taxon>
        <taxon>Heliantheae alliance</taxon>
        <taxon>Heliantheae</taxon>
        <taxon>Ambrosia</taxon>
    </lineage>
</organism>
<name>A0AAD5GNT0_AMBAR</name>
<protein>
    <submittedName>
        <fullName evidence="4">Uncharacterized protein</fullName>
    </submittedName>
</protein>
<evidence type="ECO:0000313" key="5">
    <source>
        <dbReference type="Proteomes" id="UP001206925"/>
    </source>
</evidence>
<comment type="caution">
    <text evidence="4">The sequence shown here is derived from an EMBL/GenBank/DDBJ whole genome shotgun (WGS) entry which is preliminary data.</text>
</comment>
<feature type="region of interest" description="Disordered" evidence="1">
    <location>
        <begin position="292"/>
        <end position="314"/>
    </location>
</feature>
<dbReference type="Pfam" id="PF23209">
    <property type="entry name" value="IDM1_C"/>
    <property type="match status" value="1"/>
</dbReference>
<feature type="region of interest" description="Disordered" evidence="1">
    <location>
        <begin position="167"/>
        <end position="194"/>
    </location>
</feature>
<dbReference type="InterPro" id="IPR042163">
    <property type="entry name" value="PHF12"/>
</dbReference>
<dbReference type="GO" id="GO:0003714">
    <property type="term" value="F:transcription corepressor activity"/>
    <property type="evidence" value="ECO:0007669"/>
    <property type="project" value="InterPro"/>
</dbReference>
<keyword evidence="5" id="KW-1185">Reference proteome</keyword>
<evidence type="ECO:0000256" key="1">
    <source>
        <dbReference type="SAM" id="MobiDB-lite"/>
    </source>
</evidence>
<feature type="compositionally biased region" description="Polar residues" evidence="1">
    <location>
        <begin position="1"/>
        <end position="11"/>
    </location>
</feature>
<feature type="compositionally biased region" description="Basic residues" evidence="1">
    <location>
        <begin position="167"/>
        <end position="177"/>
    </location>
</feature>
<dbReference type="InterPro" id="IPR056511">
    <property type="entry name" value="IDM1_C"/>
</dbReference>
<evidence type="ECO:0000259" key="3">
    <source>
        <dbReference type="Pfam" id="PF23209"/>
    </source>
</evidence>
<sequence>IQQNLQNSQNGLPKMKLRSSRVLKGVKPKVDSDIKNQECSNKKRLSLNFDNSTSGKKKADENDIGGCDSNSDEKFENGMKKTVNSDDKGLFLGSEVVDSIKDSVVSCPKQEIKEEEGKKLMSVNLSEMGTKNVEFESGSENFESEKSTADTTVVNGHYGECMFMTRKDKRGRKRKNVKGSSSDCNEDGRAKKEKVENNRVRVIGSKVLRSRALSGITTVIDGGVRRVVLGLRGLDERPKTMLKRCGRPSEEHTEDKNMRSKKKLKKLGIPRKFQGEVTPLPLIEIPRNELKRHGRPPKVSHETPVGPTESKGIGLNLHAKDTTFKKFKRRGRPPKMEAKTLATHVMKMRMKKHVSVKKGLQIRKREGENSGPLIVEEDDNGRKGIISGNSDRRLLKQLVRDKISNILLKSGWTIDFRQRQEKTYKDSVYVEPNGKRTHWSITRAYAKLKKKIETGNADNVEISAFTPIPEEELSLLFRHQEKVRKDKNKKRIKGKIVTYEKKKPGKKTKDQSKRKMIFKPRILARDSKNGLKQGVILAGMKIRYGKTRRQTRSIEVHCGGKIGKVFDNLYLESGTCLRNCLVDSWRKEEEANINRFNVVDVQGDDPNDDTIFLRGTGIASTAHANFVEWFLLTPLKWKTLMMHLPLKCYHVVCVRKNFLDVTVHKSCLQEVDAENIDSDRLPFCRRKCQELFERLRSYLGVKHELEDGLSWTLLQRSDVDQDLNVHGTQLKVEHNSKLAVALSVMDECFVPIKDDRSGTSIIHDVVYNCGRLNYAGFLTAVLEKGDEFICVASIRIHGHQLAEMPFIGTRHMYRRQGMCRRLLDAIELLQLTWSNMKLTLSYLGVEELIIPAIPALLQTWTTAFGFMPLEESKKQAMKRMSMLVFPGIDMLKKPLLQIQSADVDHSPVAGVEKDVIDPEPNDEINPQLETTSPNAIDYEQIPARTAGIGEDGTSNEQTEEATVVKDVIDYNQREKVTLLVDSCSCPDLENDILTASNGVNGLCDLNLPVKNDLPCDADGQTSVDSEIFYDCAVDLCSTDSVVCGNQQSPDLILDAENVSVPGVKVKPSPLTSTSALKNTFDLNLHPTAVETDVHIVNDDYAQCEPQVYVKSFKLFDSRSPVDHSADSQTNSKTCE</sequence>
<dbReference type="EMBL" id="JAMZMK010006685">
    <property type="protein sequence ID" value="KAI7747804.1"/>
    <property type="molecule type" value="Genomic_DNA"/>
</dbReference>
<reference evidence="4" key="1">
    <citation type="submission" date="2022-06" db="EMBL/GenBank/DDBJ databases">
        <title>Uncovering the hologenomic basis of an extraordinary plant invasion.</title>
        <authorList>
            <person name="Bieker V.C."/>
            <person name="Martin M.D."/>
            <person name="Gilbert T."/>
            <person name="Hodgins K."/>
            <person name="Battlay P."/>
            <person name="Petersen B."/>
            <person name="Wilson J."/>
        </authorList>
    </citation>
    <scope>NUCLEOTIDE SEQUENCE</scope>
    <source>
        <strain evidence="4">AA19_3_7</strain>
        <tissue evidence="4">Leaf</tissue>
    </source>
</reference>
<evidence type="ECO:0000313" key="4">
    <source>
        <dbReference type="EMBL" id="KAI7747804.1"/>
    </source>
</evidence>
<dbReference type="Pfam" id="PF22970">
    <property type="entry name" value="DUF7028"/>
    <property type="match status" value="1"/>
</dbReference>
<accession>A0AAD5GNT0</accession>
<dbReference type="InterPro" id="IPR054292">
    <property type="entry name" value="DUF7028"/>
</dbReference>
<gene>
    <name evidence="4" type="ORF">M8C21_010827</name>
</gene>
<dbReference type="Proteomes" id="UP001206925">
    <property type="component" value="Unassembled WGS sequence"/>
</dbReference>
<feature type="compositionally biased region" description="Basic residues" evidence="1">
    <location>
        <begin position="15"/>
        <end position="27"/>
    </location>
</feature>
<dbReference type="PANTHER" id="PTHR46309">
    <property type="entry name" value="PHD FINGER PROTEIN 12"/>
    <property type="match status" value="1"/>
</dbReference>
<dbReference type="GO" id="GO:0005634">
    <property type="term" value="C:nucleus"/>
    <property type="evidence" value="ECO:0007669"/>
    <property type="project" value="TreeGrafter"/>
</dbReference>
<dbReference type="PANTHER" id="PTHR46309:SF25">
    <property type="entry name" value="ACYL-COA N-ACYLTRANSFERASE WITH RING_FYVE_PHD-TYPE ZINC FINGER PROTEIN-RELATED"/>
    <property type="match status" value="1"/>
</dbReference>
<evidence type="ECO:0000259" key="2">
    <source>
        <dbReference type="Pfam" id="PF22970"/>
    </source>
</evidence>
<feature type="non-terminal residue" evidence="4">
    <location>
        <position position="1"/>
    </location>
</feature>
<feature type="region of interest" description="Disordered" evidence="1">
    <location>
        <begin position="1"/>
        <end position="72"/>
    </location>
</feature>
<dbReference type="GO" id="GO:0006357">
    <property type="term" value="P:regulation of transcription by RNA polymerase II"/>
    <property type="evidence" value="ECO:0007669"/>
    <property type="project" value="TreeGrafter"/>
</dbReference>
<feature type="domain" description="DUF7028" evidence="2">
    <location>
        <begin position="392"/>
        <end position="450"/>
    </location>
</feature>